<dbReference type="InterPro" id="IPR011110">
    <property type="entry name" value="Reg_prop"/>
</dbReference>
<dbReference type="SUPFAM" id="SSF101898">
    <property type="entry name" value="NHL repeat"/>
    <property type="match status" value="1"/>
</dbReference>
<dbReference type="PANTHER" id="PTHR45138">
    <property type="entry name" value="REGULATORY COMPONENTS OF SENSORY TRANSDUCTION SYSTEM"/>
    <property type="match status" value="1"/>
</dbReference>
<proteinExistence type="predicted"/>
<dbReference type="GO" id="GO:0005886">
    <property type="term" value="C:plasma membrane"/>
    <property type="evidence" value="ECO:0007669"/>
    <property type="project" value="TreeGrafter"/>
</dbReference>
<evidence type="ECO:0000259" key="3">
    <source>
        <dbReference type="PROSITE" id="PS50887"/>
    </source>
</evidence>
<protein>
    <recommendedName>
        <fullName evidence="1">diguanylate cyclase</fullName>
        <ecNumber evidence="1">2.7.7.65</ecNumber>
    </recommendedName>
</protein>
<dbReference type="Pfam" id="PF00990">
    <property type="entry name" value="GGDEF"/>
    <property type="match status" value="1"/>
</dbReference>
<dbReference type="PANTHER" id="PTHR45138:SF9">
    <property type="entry name" value="DIGUANYLATE CYCLASE DGCM-RELATED"/>
    <property type="match status" value="1"/>
</dbReference>
<keyword evidence="5" id="KW-1185">Reference proteome</keyword>
<dbReference type="GO" id="GO:0043709">
    <property type="term" value="P:cell adhesion involved in single-species biofilm formation"/>
    <property type="evidence" value="ECO:0007669"/>
    <property type="project" value="TreeGrafter"/>
</dbReference>
<dbReference type="InterPro" id="IPR013783">
    <property type="entry name" value="Ig-like_fold"/>
</dbReference>
<comment type="caution">
    <text evidence="4">The sequence shown here is derived from an EMBL/GenBank/DDBJ whole genome shotgun (WGS) entry which is preliminary data.</text>
</comment>
<dbReference type="InterPro" id="IPR000160">
    <property type="entry name" value="GGDEF_dom"/>
</dbReference>
<dbReference type="InterPro" id="IPR015943">
    <property type="entry name" value="WD40/YVTN_repeat-like_dom_sf"/>
</dbReference>
<dbReference type="RefSeq" id="WP_168608619.1">
    <property type="nucleotide sequence ID" value="NZ_JAAZQD010000002.1"/>
</dbReference>
<gene>
    <name evidence="4" type="ORF">HF690_04580</name>
</gene>
<sequence length="969" mass="108173">MRSNSIGHSSGRWVWLHPGLLGGSLLAVFLAVPGVCAASGETRIVAMQSFTREQGLRSLAANVLLRDRQGVLWVGTDKGLYRYDGREFVPVEDGVRAPLRVNDLYQANDGRIWIGASQGLYVWRDGRVEAVADVPVDDLRRIAGDGAQGVYVRHQRRLVHVEASGRVQPVAWPRALRPGVLTDGPVLWLHGRLWTTCGPQLCTRTADGEQSVWGVDNGVPADQWITFHRDDHGELWVGGMHHLLRLTAGSDRFRAIDSTDPVEVIDNDSQGRVLAGTAGHISRWDGKGWTQFADDRRLQSAQIRDLVFDPSGAVWLATGGRGVLRWRGYGRFQNWLGAQGLDSAPTWAIARDGDGRLWLGNQRHGNLLEPGATRLTPWPSALRRRDWVDAIALLPQGRRMWILFNRGIVVRYDLDTKRAQQVVRNAGWAKFALFDAQGRLWFGTHGSLWRIDDVDAPQPQVRREETGLPEDTRYMGAASATGGGLWFATSRGLLRFRQGRFERMRTVTPMPEGGFADVARTGDGRLWLAPVAGGLYWTHPDRPGALHLHSVNDALLQHSLVYSLAVDRSGQLWVSSADGLDRYDGRDWRRYDRNDGLVWDDMSAHAFHQDRDGSIWFGTSGGVSHLLHPQRRHRVMLRAPSALQVQYGSQRLVPGQSGSWPWSRQALTIALATTSDVHAGAARIEYRLLSSDEEADARAWDTSVSRQLRYAALAPGRYRFQARVADPGLRLLSPTWSFDFVIVPPWWRTGWARAGYVLLALITLLLTWRLRNAQLLRRQRQLERMVADRTAELEADKRELEAARLALQHEASHDALTGLLNRGAVVDILVEALLSMHEDGRPLAVVLFDLDHFKQINDTYGHLTGDAVLVQCAQRLRRLAPDEASLGRYGGEELLAVWPGLSSDGELAPRFATLLEGCYTDGDRQLRATCSIGVAWARHGDDVGTLLRRADAALYRAKRSGRARVERAD</sequence>
<dbReference type="Pfam" id="PF07494">
    <property type="entry name" value="Reg_prop"/>
    <property type="match status" value="1"/>
</dbReference>
<dbReference type="CDD" id="cd01949">
    <property type="entry name" value="GGDEF"/>
    <property type="match status" value="1"/>
</dbReference>
<evidence type="ECO:0000256" key="2">
    <source>
        <dbReference type="ARBA" id="ARBA00034247"/>
    </source>
</evidence>
<dbReference type="PROSITE" id="PS50887">
    <property type="entry name" value="GGDEF"/>
    <property type="match status" value="1"/>
</dbReference>
<organism evidence="4 5">
    <name type="scientific">Oleiagrimonas citrea</name>
    <dbReference type="NCBI Taxonomy" id="1665687"/>
    <lineage>
        <taxon>Bacteria</taxon>
        <taxon>Pseudomonadati</taxon>
        <taxon>Pseudomonadota</taxon>
        <taxon>Gammaproteobacteria</taxon>
        <taxon>Lysobacterales</taxon>
        <taxon>Rhodanobacteraceae</taxon>
        <taxon>Oleiagrimonas</taxon>
    </lineage>
</organism>
<dbReference type="NCBIfam" id="TIGR00254">
    <property type="entry name" value="GGDEF"/>
    <property type="match status" value="1"/>
</dbReference>
<dbReference type="InterPro" id="IPR029787">
    <property type="entry name" value="Nucleotide_cyclase"/>
</dbReference>
<dbReference type="GO" id="GO:0052621">
    <property type="term" value="F:diguanylate cyclase activity"/>
    <property type="evidence" value="ECO:0007669"/>
    <property type="project" value="UniProtKB-EC"/>
</dbReference>
<dbReference type="GO" id="GO:1902201">
    <property type="term" value="P:negative regulation of bacterial-type flagellum-dependent cell motility"/>
    <property type="evidence" value="ECO:0007669"/>
    <property type="project" value="TreeGrafter"/>
</dbReference>
<dbReference type="Gene3D" id="3.30.70.270">
    <property type="match status" value="1"/>
</dbReference>
<dbReference type="InterPro" id="IPR043128">
    <property type="entry name" value="Rev_trsase/Diguanyl_cyclase"/>
</dbReference>
<dbReference type="Gene3D" id="2.60.40.10">
    <property type="entry name" value="Immunoglobulins"/>
    <property type="match status" value="1"/>
</dbReference>
<comment type="catalytic activity">
    <reaction evidence="2">
        <text>2 GTP = 3',3'-c-di-GMP + 2 diphosphate</text>
        <dbReference type="Rhea" id="RHEA:24898"/>
        <dbReference type="ChEBI" id="CHEBI:33019"/>
        <dbReference type="ChEBI" id="CHEBI:37565"/>
        <dbReference type="ChEBI" id="CHEBI:58805"/>
        <dbReference type="EC" id="2.7.7.65"/>
    </reaction>
</comment>
<dbReference type="SMART" id="SM00267">
    <property type="entry name" value="GGDEF"/>
    <property type="match status" value="1"/>
</dbReference>
<name>A0A846ZL38_9GAMM</name>
<dbReference type="InterPro" id="IPR050469">
    <property type="entry name" value="Diguanylate_Cyclase"/>
</dbReference>
<dbReference type="SUPFAM" id="SSF55073">
    <property type="entry name" value="Nucleotide cyclase"/>
    <property type="match status" value="1"/>
</dbReference>
<dbReference type="EMBL" id="JAAZQD010000002">
    <property type="protein sequence ID" value="NKZ38230.1"/>
    <property type="molecule type" value="Genomic_DNA"/>
</dbReference>
<reference evidence="4 5" key="1">
    <citation type="journal article" date="2017" name="Int. J. Syst. Evol. Microbiol.">
        <title>Oleiagrimonas citrea sp. nov., a marine bacterium isolated from tidal flat sediment and emended description of the genus Oleiagrimonas Fang et al. 2015 and Oleiagrimonas soli.</title>
        <authorList>
            <person name="Yang S.H."/>
            <person name="Seo H.S."/>
            <person name="Seong C.N."/>
            <person name="Kwon K.K."/>
        </authorList>
    </citation>
    <scope>NUCLEOTIDE SEQUENCE [LARGE SCALE GENOMIC DNA]</scope>
    <source>
        <strain evidence="4 5">MEBiC09124</strain>
    </source>
</reference>
<dbReference type="AlphaFoldDB" id="A0A846ZL38"/>
<evidence type="ECO:0000313" key="4">
    <source>
        <dbReference type="EMBL" id="NKZ38230.1"/>
    </source>
</evidence>
<evidence type="ECO:0000256" key="1">
    <source>
        <dbReference type="ARBA" id="ARBA00012528"/>
    </source>
</evidence>
<evidence type="ECO:0000313" key="5">
    <source>
        <dbReference type="Proteomes" id="UP000541636"/>
    </source>
</evidence>
<feature type="domain" description="GGDEF" evidence="3">
    <location>
        <begin position="841"/>
        <end position="969"/>
    </location>
</feature>
<dbReference type="Proteomes" id="UP000541636">
    <property type="component" value="Unassembled WGS sequence"/>
</dbReference>
<dbReference type="Gene3D" id="2.130.10.10">
    <property type="entry name" value="YVTN repeat-like/Quinoprotein amine dehydrogenase"/>
    <property type="match status" value="4"/>
</dbReference>
<dbReference type="EC" id="2.7.7.65" evidence="1"/>
<accession>A0A846ZL38</accession>
<dbReference type="SUPFAM" id="SSF63829">
    <property type="entry name" value="Calcium-dependent phosphotriesterase"/>
    <property type="match status" value="2"/>
</dbReference>